<keyword evidence="3" id="KW-1185">Reference proteome</keyword>
<organism evidence="2 3">
    <name type="scientific">Sphingobacterium nematocida</name>
    <dbReference type="NCBI Taxonomy" id="1513896"/>
    <lineage>
        <taxon>Bacteria</taxon>
        <taxon>Pseudomonadati</taxon>
        <taxon>Bacteroidota</taxon>
        <taxon>Sphingobacteriia</taxon>
        <taxon>Sphingobacteriales</taxon>
        <taxon>Sphingobacteriaceae</taxon>
        <taxon>Sphingobacterium</taxon>
    </lineage>
</organism>
<feature type="domain" description="DUF2007" evidence="1">
    <location>
        <begin position="5"/>
        <end position="64"/>
    </location>
</feature>
<evidence type="ECO:0000313" key="2">
    <source>
        <dbReference type="EMBL" id="SKC04207.1"/>
    </source>
</evidence>
<protein>
    <submittedName>
        <fullName evidence="2">Putative signal transducing protein</fullName>
    </submittedName>
</protein>
<evidence type="ECO:0000259" key="1">
    <source>
        <dbReference type="Pfam" id="PF09413"/>
    </source>
</evidence>
<reference evidence="3" key="1">
    <citation type="submission" date="2017-02" db="EMBL/GenBank/DDBJ databases">
        <authorList>
            <person name="Varghese N."/>
            <person name="Submissions S."/>
        </authorList>
    </citation>
    <scope>NUCLEOTIDE SEQUENCE [LARGE SCALE GENOMIC DNA]</scope>
    <source>
        <strain evidence="3">DSM 24091</strain>
    </source>
</reference>
<dbReference type="Pfam" id="PF09413">
    <property type="entry name" value="DUF2007"/>
    <property type="match status" value="1"/>
</dbReference>
<proteinExistence type="predicted"/>
<name>A0A1T5G763_9SPHI</name>
<gene>
    <name evidence="2" type="ORF">SAMN05660841_03806</name>
</gene>
<sequence>MEKGWKKITVYNSAIEAEIVKQMLEENDIPSVTMNKQDSSYLFGKIELYVHEDLEEQALRLIEAGEGNNTKIEDVN</sequence>
<dbReference type="InterPro" id="IPR011322">
    <property type="entry name" value="N-reg_PII-like_a/b"/>
</dbReference>
<dbReference type="EMBL" id="FUZF01000022">
    <property type="protein sequence ID" value="SKC04207.1"/>
    <property type="molecule type" value="Genomic_DNA"/>
</dbReference>
<accession>A0A1T5G763</accession>
<dbReference type="SUPFAM" id="SSF54913">
    <property type="entry name" value="GlnB-like"/>
    <property type="match status" value="1"/>
</dbReference>
<evidence type="ECO:0000313" key="3">
    <source>
        <dbReference type="Proteomes" id="UP000190150"/>
    </source>
</evidence>
<dbReference type="AlphaFoldDB" id="A0A1T5G763"/>
<dbReference type="Proteomes" id="UP000190150">
    <property type="component" value="Unassembled WGS sequence"/>
</dbReference>
<dbReference type="OrthoDB" id="1467917at2"/>
<dbReference type="STRING" id="1513896.SAMN05660841_03806"/>
<dbReference type="RefSeq" id="WP_079645457.1">
    <property type="nucleotide sequence ID" value="NZ_FUZF01000022.1"/>
</dbReference>
<dbReference type="InterPro" id="IPR018551">
    <property type="entry name" value="DUF2007"/>
</dbReference>